<feature type="transmembrane region" description="Helical" evidence="1">
    <location>
        <begin position="20"/>
        <end position="39"/>
    </location>
</feature>
<gene>
    <name evidence="2" type="ORF">SAMN05877842_105123</name>
</gene>
<dbReference type="Proteomes" id="UP000219252">
    <property type="component" value="Unassembled WGS sequence"/>
</dbReference>
<evidence type="ECO:0008006" key="4">
    <source>
        <dbReference type="Google" id="ProtNLM"/>
    </source>
</evidence>
<feature type="transmembrane region" description="Helical" evidence="1">
    <location>
        <begin position="130"/>
        <end position="148"/>
    </location>
</feature>
<evidence type="ECO:0000256" key="1">
    <source>
        <dbReference type="SAM" id="Phobius"/>
    </source>
</evidence>
<evidence type="ECO:0000313" key="3">
    <source>
        <dbReference type="Proteomes" id="UP000219252"/>
    </source>
</evidence>
<dbReference type="Pfam" id="PF22765">
    <property type="entry name" value="DUF7010"/>
    <property type="match status" value="1"/>
</dbReference>
<protein>
    <recommendedName>
        <fullName evidence="4">DUF308 domain-containing protein</fullName>
    </recommendedName>
</protein>
<keyword evidence="1" id="KW-0812">Transmembrane</keyword>
<keyword evidence="3" id="KW-1185">Reference proteome</keyword>
<dbReference type="RefSeq" id="WP_097149314.1">
    <property type="nucleotide sequence ID" value="NZ_OBQC01000005.1"/>
</dbReference>
<sequence>MNYEDIQKDLSVRTKKGVSMYYVGTVYWLLLGIIGFIQMHPKLLGLIYLIGAGMIFPLGILVSKVMKIDLFANNNPLSTLSGVLGGMQVLFAPILIIIFMEKVEWLPFFVAVLTGAHFLPFAILYKSNAIFFLTFGVVGFASIVGFFFMESVYLILPFGLSVIYLITTLLVNGELKKMKSV</sequence>
<evidence type="ECO:0000313" key="2">
    <source>
        <dbReference type="EMBL" id="SOC39246.1"/>
    </source>
</evidence>
<keyword evidence="1" id="KW-1133">Transmembrane helix</keyword>
<feature type="transmembrane region" description="Helical" evidence="1">
    <location>
        <begin position="105"/>
        <end position="123"/>
    </location>
</feature>
<organism evidence="2 3">
    <name type="scientific">Ureibacillus acetophenoni</name>
    <dbReference type="NCBI Taxonomy" id="614649"/>
    <lineage>
        <taxon>Bacteria</taxon>
        <taxon>Bacillati</taxon>
        <taxon>Bacillota</taxon>
        <taxon>Bacilli</taxon>
        <taxon>Bacillales</taxon>
        <taxon>Caryophanaceae</taxon>
        <taxon>Ureibacillus</taxon>
    </lineage>
</organism>
<accession>A0A285UF90</accession>
<proteinExistence type="predicted"/>
<feature type="transmembrane region" description="Helical" evidence="1">
    <location>
        <begin position="45"/>
        <end position="65"/>
    </location>
</feature>
<reference evidence="3" key="1">
    <citation type="submission" date="2017-08" db="EMBL/GenBank/DDBJ databases">
        <authorList>
            <person name="Varghese N."/>
            <person name="Submissions S."/>
        </authorList>
    </citation>
    <scope>NUCLEOTIDE SEQUENCE [LARGE SCALE GENOMIC DNA]</scope>
    <source>
        <strain evidence="3">JC23</strain>
    </source>
</reference>
<feature type="transmembrane region" description="Helical" evidence="1">
    <location>
        <begin position="77"/>
        <end position="99"/>
    </location>
</feature>
<dbReference type="EMBL" id="OBQC01000005">
    <property type="protein sequence ID" value="SOC39246.1"/>
    <property type="molecule type" value="Genomic_DNA"/>
</dbReference>
<feature type="transmembrane region" description="Helical" evidence="1">
    <location>
        <begin position="154"/>
        <end position="171"/>
    </location>
</feature>
<dbReference type="InterPro" id="IPR053824">
    <property type="entry name" value="DUF7010"/>
</dbReference>
<dbReference type="OrthoDB" id="3242785at2"/>
<name>A0A285UF90_9BACL</name>
<dbReference type="AlphaFoldDB" id="A0A285UF90"/>
<keyword evidence="1" id="KW-0472">Membrane</keyword>